<comment type="cofactor">
    <cofactor evidence="2">
        <name>Zn(2+)</name>
        <dbReference type="ChEBI" id="CHEBI:29105"/>
    </cofactor>
    <text evidence="2">Binds 1 zinc ion per subunit.</text>
</comment>
<dbReference type="GO" id="GO:0004784">
    <property type="term" value="F:superoxide dismutase activity"/>
    <property type="evidence" value="ECO:0007669"/>
    <property type="project" value="UniProtKB-EC"/>
</dbReference>
<comment type="catalytic activity">
    <reaction evidence="2">
        <text>2 superoxide + 2 H(+) = H2O2 + O2</text>
        <dbReference type="Rhea" id="RHEA:20696"/>
        <dbReference type="ChEBI" id="CHEBI:15378"/>
        <dbReference type="ChEBI" id="CHEBI:15379"/>
        <dbReference type="ChEBI" id="CHEBI:16240"/>
        <dbReference type="ChEBI" id="CHEBI:18421"/>
        <dbReference type="EC" id="1.15.1.1"/>
    </reaction>
</comment>
<evidence type="ECO:0000256" key="3">
    <source>
        <dbReference type="SAM" id="MobiDB-lite"/>
    </source>
</evidence>
<dbReference type="SUPFAM" id="SSF49329">
    <property type="entry name" value="Cu,Zn superoxide dismutase-like"/>
    <property type="match status" value="1"/>
</dbReference>
<dbReference type="InterPro" id="IPR036423">
    <property type="entry name" value="SOD-like_Cu/Zn_dom_sf"/>
</dbReference>
<keyword evidence="7" id="KW-1185">Reference proteome</keyword>
<evidence type="ECO:0000256" key="4">
    <source>
        <dbReference type="SAM" id="SignalP"/>
    </source>
</evidence>
<evidence type="ECO:0000256" key="2">
    <source>
        <dbReference type="RuleBase" id="RU000393"/>
    </source>
</evidence>
<keyword evidence="2" id="KW-0479">Metal-binding</keyword>
<dbReference type="PATRIC" id="fig|626887.3.peg.2596"/>
<name>N6WYT7_9GAMM</name>
<comment type="caution">
    <text evidence="6">The sequence shown here is derived from an EMBL/GenBank/DDBJ whole genome shotgun (WGS) entry which is preliminary data.</text>
</comment>
<dbReference type="RefSeq" id="WP_004580553.1">
    <property type="nucleotide sequence ID" value="NZ_AP028878.1"/>
</dbReference>
<keyword evidence="2" id="KW-0560">Oxidoreductase</keyword>
<dbReference type="PANTHER" id="PTHR10003">
    <property type="entry name" value="SUPEROXIDE DISMUTASE CU-ZN -RELATED"/>
    <property type="match status" value="1"/>
</dbReference>
<feature type="signal peptide" evidence="4">
    <location>
        <begin position="1"/>
        <end position="21"/>
    </location>
</feature>
<dbReference type="CDD" id="cd00305">
    <property type="entry name" value="Cu-Zn_Superoxide_Dismutase"/>
    <property type="match status" value="1"/>
</dbReference>
<reference evidence="6 7" key="1">
    <citation type="journal article" date="2013" name="Genome Announc.">
        <title>Genome Sequence of the Polycyclic Aromatic Hydrocarbon-Degrading Bacterium Strain Marinobacter nanhaiticus D15-8WT.</title>
        <authorList>
            <person name="Cui Z."/>
            <person name="Gao W."/>
            <person name="Li Q."/>
            <person name="Xu G."/>
            <person name="Zheng L."/>
        </authorList>
    </citation>
    <scope>NUCLEOTIDE SEQUENCE [LARGE SCALE GENOMIC DNA]</scope>
    <source>
        <strain evidence="6 7">D15-8W</strain>
    </source>
</reference>
<keyword evidence="2" id="KW-0186">Copper</keyword>
<feature type="domain" description="Superoxide dismutase copper/zinc binding" evidence="5">
    <location>
        <begin position="55"/>
        <end position="192"/>
    </location>
</feature>
<dbReference type="GO" id="GO:0005507">
    <property type="term" value="F:copper ion binding"/>
    <property type="evidence" value="ECO:0007669"/>
    <property type="project" value="InterPro"/>
</dbReference>
<dbReference type="OrthoDB" id="5431326at2"/>
<dbReference type="InterPro" id="IPR018152">
    <property type="entry name" value="SOD_Cu/Zn_BS"/>
</dbReference>
<dbReference type="PROSITE" id="PS00332">
    <property type="entry name" value="SOD_CU_ZN_2"/>
    <property type="match status" value="1"/>
</dbReference>
<dbReference type="InterPro" id="IPR001424">
    <property type="entry name" value="SOD_Cu_Zn_dom"/>
</dbReference>
<comment type="cofactor">
    <cofactor evidence="2">
        <name>Cu cation</name>
        <dbReference type="ChEBI" id="CHEBI:23378"/>
    </cofactor>
    <text evidence="2">Binds 1 copper ion per subunit.</text>
</comment>
<evidence type="ECO:0000313" key="7">
    <source>
        <dbReference type="Proteomes" id="UP000013165"/>
    </source>
</evidence>
<sequence length="198" mass="21068">MADAKHTALTLMLAVSSAASAEQTPSNETAEITGNEKRIEIREATLSEDEETMGTIRVIGMADGILFKPSIKGLEPGMHGFHVHENASCDEDRSVEDYDAQPEPVAAGDAGSHLDPGFKENHGGPYGDGHLGDLPNLFVNEKGVAEHPVFAPRLRMRDLENRSLVIHANPDNYSDEPEPNGGSGPRVACGVILSTTGS</sequence>
<comment type="similarity">
    <text evidence="1 2">Belongs to the Cu-Zn superoxide dismutase family.</text>
</comment>
<keyword evidence="2" id="KW-0862">Zinc</keyword>
<dbReference type="Pfam" id="PF00080">
    <property type="entry name" value="Sod_Cu"/>
    <property type="match status" value="1"/>
</dbReference>
<feature type="chain" id="PRO_5004127850" description="Superoxide dismutase [Cu-Zn]" evidence="4">
    <location>
        <begin position="22"/>
        <end position="198"/>
    </location>
</feature>
<dbReference type="eggNOG" id="COG2032">
    <property type="taxonomic scope" value="Bacteria"/>
</dbReference>
<dbReference type="HOGENOM" id="CLU_056632_7_1_6"/>
<evidence type="ECO:0000259" key="5">
    <source>
        <dbReference type="Pfam" id="PF00080"/>
    </source>
</evidence>
<gene>
    <name evidence="6" type="ORF">J057_12961</name>
</gene>
<dbReference type="Gene3D" id="2.60.40.200">
    <property type="entry name" value="Superoxide dismutase, copper/zinc binding domain"/>
    <property type="match status" value="1"/>
</dbReference>
<dbReference type="AlphaFoldDB" id="N6WYT7"/>
<keyword evidence="4" id="KW-0732">Signal</keyword>
<dbReference type="EC" id="1.15.1.1" evidence="2"/>
<feature type="region of interest" description="Disordered" evidence="3">
    <location>
        <begin position="107"/>
        <end position="129"/>
    </location>
</feature>
<dbReference type="STRING" id="626887.J057_12961"/>
<proteinExistence type="inferred from homology"/>
<protein>
    <recommendedName>
        <fullName evidence="2">Superoxide dismutase [Cu-Zn]</fullName>
        <ecNumber evidence="2">1.15.1.1</ecNumber>
    </recommendedName>
</protein>
<feature type="region of interest" description="Disordered" evidence="3">
    <location>
        <begin position="168"/>
        <end position="187"/>
    </location>
</feature>
<dbReference type="EMBL" id="APLQ01000011">
    <property type="protein sequence ID" value="ENO16267.1"/>
    <property type="molecule type" value="Genomic_DNA"/>
</dbReference>
<evidence type="ECO:0000313" key="6">
    <source>
        <dbReference type="EMBL" id="ENO16267.1"/>
    </source>
</evidence>
<organism evidence="6 7">
    <name type="scientific">Marinobacter nanhaiticus D15-8W</name>
    <dbReference type="NCBI Taxonomy" id="626887"/>
    <lineage>
        <taxon>Bacteria</taxon>
        <taxon>Pseudomonadati</taxon>
        <taxon>Pseudomonadota</taxon>
        <taxon>Gammaproteobacteria</taxon>
        <taxon>Pseudomonadales</taxon>
        <taxon>Marinobacteraceae</taxon>
        <taxon>Marinobacter</taxon>
    </lineage>
</organism>
<dbReference type="Proteomes" id="UP000013165">
    <property type="component" value="Unassembled WGS sequence"/>
</dbReference>
<evidence type="ECO:0000256" key="1">
    <source>
        <dbReference type="ARBA" id="ARBA00010457"/>
    </source>
</evidence>
<comment type="function">
    <text evidence="2">Destroys radicals which are normally produced within the cells and which are toxic to biological systems.</text>
</comment>
<accession>N6WYT7</accession>
<dbReference type="InterPro" id="IPR024134">
    <property type="entry name" value="SOD_Cu/Zn_/chaperone"/>
</dbReference>